<proteinExistence type="predicted"/>
<evidence type="ECO:0000313" key="2">
    <source>
        <dbReference type="Proteomes" id="UP000265520"/>
    </source>
</evidence>
<protein>
    <submittedName>
        <fullName evidence="1">Uncharacterized protein</fullName>
    </submittedName>
</protein>
<keyword evidence="2" id="KW-1185">Reference proteome</keyword>
<dbReference type="EMBL" id="LXQA010151664">
    <property type="protein sequence ID" value="MCI26167.1"/>
    <property type="molecule type" value="Genomic_DNA"/>
</dbReference>
<accession>A0A392QQB0</accession>
<evidence type="ECO:0000313" key="1">
    <source>
        <dbReference type="EMBL" id="MCI26167.1"/>
    </source>
</evidence>
<organism evidence="1 2">
    <name type="scientific">Trifolium medium</name>
    <dbReference type="NCBI Taxonomy" id="97028"/>
    <lineage>
        <taxon>Eukaryota</taxon>
        <taxon>Viridiplantae</taxon>
        <taxon>Streptophyta</taxon>
        <taxon>Embryophyta</taxon>
        <taxon>Tracheophyta</taxon>
        <taxon>Spermatophyta</taxon>
        <taxon>Magnoliopsida</taxon>
        <taxon>eudicotyledons</taxon>
        <taxon>Gunneridae</taxon>
        <taxon>Pentapetalae</taxon>
        <taxon>rosids</taxon>
        <taxon>fabids</taxon>
        <taxon>Fabales</taxon>
        <taxon>Fabaceae</taxon>
        <taxon>Papilionoideae</taxon>
        <taxon>50 kb inversion clade</taxon>
        <taxon>NPAAA clade</taxon>
        <taxon>Hologalegina</taxon>
        <taxon>IRL clade</taxon>
        <taxon>Trifolieae</taxon>
        <taxon>Trifolium</taxon>
    </lineage>
</organism>
<name>A0A392QQB0_9FABA</name>
<sequence>MEEYNKAAWEELIDRVEQTGVGCQRGESGVYFLAPFPTISVPIPLLRGYSFFIPADPHGSHRMRPPCHGSTSLIEP</sequence>
<comment type="caution">
    <text evidence="1">The sequence shown here is derived from an EMBL/GenBank/DDBJ whole genome shotgun (WGS) entry which is preliminary data.</text>
</comment>
<dbReference type="Proteomes" id="UP000265520">
    <property type="component" value="Unassembled WGS sequence"/>
</dbReference>
<reference evidence="1 2" key="1">
    <citation type="journal article" date="2018" name="Front. Plant Sci.">
        <title>Red Clover (Trifolium pratense) and Zigzag Clover (T. medium) - A Picture of Genomic Similarities and Differences.</title>
        <authorList>
            <person name="Dluhosova J."/>
            <person name="Istvanek J."/>
            <person name="Nedelnik J."/>
            <person name="Repkova J."/>
        </authorList>
    </citation>
    <scope>NUCLEOTIDE SEQUENCE [LARGE SCALE GENOMIC DNA]</scope>
    <source>
        <strain evidence="2">cv. 10/8</strain>
        <tissue evidence="1">Leaf</tissue>
    </source>
</reference>
<dbReference type="AlphaFoldDB" id="A0A392QQB0"/>